<sequence length="156" mass="16477">MDSVESSEEEEEEDEKSERVPSPDHRRRSYGDLDSPVTLPHCATEGAEVCLPEGGIDLPKGEASSPAKKGIGARVPDVTTADSEIGGTDPVPSPQVLTTVTDTGATQSLPKSLRRVTRRAGEGMSNGLSLVLVHIGSCGYEDVYVEGLRSPQAAIF</sequence>
<evidence type="ECO:0000256" key="1">
    <source>
        <dbReference type="SAM" id="MobiDB-lite"/>
    </source>
</evidence>
<protein>
    <submittedName>
        <fullName evidence="2">Uncharacterized protein</fullName>
    </submittedName>
</protein>
<dbReference type="HOGENOM" id="CLU_1685988_0_0_1"/>
<organism evidence="2">
    <name type="scientific">Macaca mulatta</name>
    <name type="common">Rhesus macaque</name>
    <dbReference type="NCBI Taxonomy" id="9544"/>
    <lineage>
        <taxon>Eukaryota</taxon>
        <taxon>Metazoa</taxon>
        <taxon>Chordata</taxon>
        <taxon>Craniata</taxon>
        <taxon>Vertebrata</taxon>
        <taxon>Euteleostomi</taxon>
        <taxon>Mammalia</taxon>
        <taxon>Eutheria</taxon>
        <taxon>Euarchontoglires</taxon>
        <taxon>Primates</taxon>
        <taxon>Haplorrhini</taxon>
        <taxon>Catarrhini</taxon>
        <taxon>Cercopithecidae</taxon>
        <taxon>Cercopithecinae</taxon>
        <taxon>Macaca</taxon>
    </lineage>
</organism>
<name>F7CZ15_MACMU</name>
<dbReference type="EMBL" id="CM001261">
    <property type="protein sequence ID" value="EHH18879.1"/>
    <property type="molecule type" value="Genomic_DNA"/>
</dbReference>
<evidence type="ECO:0000313" key="2">
    <source>
        <dbReference type="EMBL" id="EHH18879.1"/>
    </source>
</evidence>
<reference evidence="2" key="1">
    <citation type="journal article" date="2011" name="Nat. Biotechnol.">
        <title>Genome sequencing and comparison of two nonhuman primate animal models, the cynomolgus and Chinese rhesus macaques.</title>
        <authorList>
            <person name="Yan G."/>
            <person name="Zhang G."/>
            <person name="Fang X."/>
            <person name="Zhang Y."/>
            <person name="Li C."/>
            <person name="Ling F."/>
            <person name="Cooper D.N."/>
            <person name="Li Q."/>
            <person name="Li Y."/>
            <person name="van Gool A.J."/>
            <person name="Du H."/>
            <person name="Chen J."/>
            <person name="Chen R."/>
            <person name="Zhang P."/>
            <person name="Huang Z."/>
            <person name="Thompson J.R."/>
            <person name="Meng Y."/>
            <person name="Bai Y."/>
            <person name="Wang J."/>
            <person name="Zhuo M."/>
            <person name="Wang T."/>
            <person name="Huang Y."/>
            <person name="Wei L."/>
            <person name="Li J."/>
            <person name="Wang Z."/>
            <person name="Hu H."/>
            <person name="Yang P."/>
            <person name="Le L."/>
            <person name="Stenson P.D."/>
            <person name="Li B."/>
            <person name="Liu X."/>
            <person name="Ball E.V."/>
            <person name="An N."/>
            <person name="Huang Q."/>
            <person name="Zhang Y."/>
            <person name="Fan W."/>
            <person name="Zhang X."/>
            <person name="Li Y."/>
            <person name="Wang W."/>
            <person name="Katze M.G."/>
            <person name="Su B."/>
            <person name="Nielsen R."/>
            <person name="Yang H."/>
            <person name="Wang J."/>
            <person name="Wang X."/>
            <person name="Wang J."/>
        </authorList>
    </citation>
    <scope>NUCLEOTIDE SEQUENCE [LARGE SCALE GENOMIC DNA]</scope>
    <source>
        <strain evidence="2">CR-5</strain>
    </source>
</reference>
<gene>
    <name evidence="2" type="ORF">EGK_19446</name>
</gene>
<feature type="compositionally biased region" description="Acidic residues" evidence="1">
    <location>
        <begin position="1"/>
        <end position="15"/>
    </location>
</feature>
<feature type="region of interest" description="Disordered" evidence="1">
    <location>
        <begin position="1"/>
        <end position="109"/>
    </location>
</feature>
<feature type="compositionally biased region" description="Polar residues" evidence="1">
    <location>
        <begin position="95"/>
        <end position="109"/>
    </location>
</feature>
<dbReference type="Proteomes" id="UP000013456">
    <property type="component" value="Chromosome 9"/>
</dbReference>
<proteinExistence type="predicted"/>
<accession>F7CZ15</accession>
<dbReference type="AlphaFoldDB" id="F7CZ15"/>